<protein>
    <submittedName>
        <fullName evidence="2">Uncharacterized protein</fullName>
    </submittedName>
</protein>
<feature type="coiled-coil region" evidence="1">
    <location>
        <begin position="23"/>
        <end position="71"/>
    </location>
</feature>
<dbReference type="OrthoDB" id="5459388at2"/>
<dbReference type="AlphaFoldDB" id="A0A6N6N7C8"/>
<evidence type="ECO:0000313" key="3">
    <source>
        <dbReference type="Proteomes" id="UP000438699"/>
    </source>
</evidence>
<name>A0A6N6N7C8_9BACT</name>
<keyword evidence="3" id="KW-1185">Reference proteome</keyword>
<dbReference type="RefSeq" id="WP_151149980.1">
    <property type="nucleotide sequence ID" value="NZ_WAIE01000001.1"/>
</dbReference>
<organism evidence="2 3">
    <name type="scientific">Pseudodesulfovibrio senegalensis</name>
    <dbReference type="NCBI Taxonomy" id="1721087"/>
    <lineage>
        <taxon>Bacteria</taxon>
        <taxon>Pseudomonadati</taxon>
        <taxon>Thermodesulfobacteriota</taxon>
        <taxon>Desulfovibrionia</taxon>
        <taxon>Desulfovibrionales</taxon>
        <taxon>Desulfovibrionaceae</taxon>
    </lineage>
</organism>
<comment type="caution">
    <text evidence="2">The sequence shown here is derived from an EMBL/GenBank/DDBJ whole genome shotgun (WGS) entry which is preliminary data.</text>
</comment>
<accession>A0A6N6N7C8</accession>
<evidence type="ECO:0000313" key="2">
    <source>
        <dbReference type="EMBL" id="KAB1443608.1"/>
    </source>
</evidence>
<sequence>MWLSLALCTLSVILLIAVIRGMQSNLDAHIKRLDKEKQAVEEKYLFNRRRNKELKKQIADMQNALTLMAHDMKPRLDVPEEENAQRDDTRRISDHMVTKGLLTVEQNEKALDKMENLNMDFLGTCLALGYIDLDKARGIVKSLQLHHSPLFAEK</sequence>
<gene>
    <name evidence="2" type="ORF">F8A88_05040</name>
</gene>
<keyword evidence="1" id="KW-0175">Coiled coil</keyword>
<reference evidence="2 3" key="1">
    <citation type="journal article" date="2017" name="Int. J. Syst. Evol. Microbiol.">
        <title>Desulfovibrio senegalensis sp. nov., a mesophilic sulfate reducer isolated from marine sediment.</title>
        <authorList>
            <person name="Thioye A."/>
            <person name="Gam Z.B.A."/>
            <person name="Mbengue M."/>
            <person name="Cayol J.L."/>
            <person name="Joseph-Bartoli M."/>
            <person name="Toure-Kane C."/>
            <person name="Labat M."/>
        </authorList>
    </citation>
    <scope>NUCLEOTIDE SEQUENCE [LARGE SCALE GENOMIC DNA]</scope>
    <source>
        <strain evidence="2 3">DSM 101509</strain>
    </source>
</reference>
<dbReference type="Proteomes" id="UP000438699">
    <property type="component" value="Unassembled WGS sequence"/>
</dbReference>
<dbReference type="EMBL" id="WAIE01000001">
    <property type="protein sequence ID" value="KAB1443608.1"/>
    <property type="molecule type" value="Genomic_DNA"/>
</dbReference>
<evidence type="ECO:0000256" key="1">
    <source>
        <dbReference type="SAM" id="Coils"/>
    </source>
</evidence>
<proteinExistence type="predicted"/>